<dbReference type="SMART" id="SM00674">
    <property type="entry name" value="CENPB"/>
    <property type="match status" value="1"/>
</dbReference>
<organism evidence="7 8">
    <name type="scientific">Arctia plantaginis</name>
    <name type="common">Wood tiger moth</name>
    <name type="synonym">Phalaena plantaginis</name>
    <dbReference type="NCBI Taxonomy" id="874455"/>
    <lineage>
        <taxon>Eukaryota</taxon>
        <taxon>Metazoa</taxon>
        <taxon>Ecdysozoa</taxon>
        <taxon>Arthropoda</taxon>
        <taxon>Hexapoda</taxon>
        <taxon>Insecta</taxon>
        <taxon>Pterygota</taxon>
        <taxon>Neoptera</taxon>
        <taxon>Endopterygota</taxon>
        <taxon>Lepidoptera</taxon>
        <taxon>Glossata</taxon>
        <taxon>Ditrysia</taxon>
        <taxon>Noctuoidea</taxon>
        <taxon>Erebidae</taxon>
        <taxon>Arctiinae</taxon>
        <taxon>Arctia</taxon>
    </lineage>
</organism>
<evidence type="ECO:0000313" key="8">
    <source>
        <dbReference type="Proteomes" id="UP000494106"/>
    </source>
</evidence>
<dbReference type="PANTHER" id="PTHR19303">
    <property type="entry name" value="TRANSPOSON"/>
    <property type="match status" value="1"/>
</dbReference>
<evidence type="ECO:0000256" key="1">
    <source>
        <dbReference type="ARBA" id="ARBA00004123"/>
    </source>
</evidence>
<evidence type="ECO:0000259" key="5">
    <source>
        <dbReference type="PROSITE" id="PS50960"/>
    </source>
</evidence>
<accession>A0A8S1B1L7</accession>
<evidence type="ECO:0000256" key="3">
    <source>
        <dbReference type="ARBA" id="ARBA00023242"/>
    </source>
</evidence>
<dbReference type="InterPro" id="IPR004875">
    <property type="entry name" value="DDE_SF_endonuclease_dom"/>
</dbReference>
<reference evidence="7 8" key="1">
    <citation type="submission" date="2020-04" db="EMBL/GenBank/DDBJ databases">
        <authorList>
            <person name="Wallbank WR R."/>
            <person name="Pardo Diaz C."/>
            <person name="Kozak K."/>
            <person name="Martin S."/>
            <person name="Jiggins C."/>
            <person name="Moest M."/>
            <person name="Warren A I."/>
            <person name="Byers J.R.P. K."/>
            <person name="Montejo-Kovacevich G."/>
            <person name="Yen C E."/>
        </authorList>
    </citation>
    <scope>NUCLEOTIDE SEQUENCE [LARGE SCALE GENOMIC DNA]</scope>
</reference>
<proteinExistence type="predicted"/>
<evidence type="ECO:0000256" key="2">
    <source>
        <dbReference type="ARBA" id="ARBA00023125"/>
    </source>
</evidence>
<dbReference type="Gene3D" id="1.10.10.60">
    <property type="entry name" value="Homeodomain-like"/>
    <property type="match status" value="2"/>
</dbReference>
<dbReference type="Pfam" id="PF03184">
    <property type="entry name" value="DDE_1"/>
    <property type="match status" value="1"/>
</dbReference>
<feature type="domain" description="HTH psq-type" evidence="5">
    <location>
        <begin position="1"/>
        <end position="51"/>
    </location>
</feature>
<dbReference type="OrthoDB" id="125347at2759"/>
<dbReference type="InterPro" id="IPR007889">
    <property type="entry name" value="HTH_Psq"/>
</dbReference>
<dbReference type="Proteomes" id="UP000494106">
    <property type="component" value="Unassembled WGS sequence"/>
</dbReference>
<evidence type="ECO:0000259" key="6">
    <source>
        <dbReference type="PROSITE" id="PS51253"/>
    </source>
</evidence>
<feature type="DNA-binding region" description="H-T-H motif" evidence="4">
    <location>
        <begin position="27"/>
        <end position="47"/>
    </location>
</feature>
<gene>
    <name evidence="7" type="ORF">APLA_LOCUS13702</name>
</gene>
<dbReference type="InterPro" id="IPR050863">
    <property type="entry name" value="CenT-Element_Derived"/>
</dbReference>
<protein>
    <recommendedName>
        <fullName evidence="9">Tigger transposable element-derived protein 4</fullName>
    </recommendedName>
</protein>
<dbReference type="InterPro" id="IPR006600">
    <property type="entry name" value="HTH_CenpB_DNA-bd_dom"/>
</dbReference>
<dbReference type="GO" id="GO:0005634">
    <property type="term" value="C:nucleus"/>
    <property type="evidence" value="ECO:0007669"/>
    <property type="project" value="UniProtKB-SubCell"/>
</dbReference>
<comment type="caution">
    <text evidence="7">The sequence shown here is derived from an EMBL/GenBank/DDBJ whole genome shotgun (WGS) entry which is preliminary data.</text>
</comment>
<dbReference type="GO" id="GO:0003677">
    <property type="term" value="F:DNA binding"/>
    <property type="evidence" value="ECO:0007669"/>
    <property type="project" value="UniProtKB-UniRule"/>
</dbReference>
<dbReference type="Pfam" id="PF04218">
    <property type="entry name" value="CENP-B_N"/>
    <property type="match status" value="1"/>
</dbReference>
<dbReference type="EMBL" id="CADEBC010000558">
    <property type="protein sequence ID" value="CAB3252783.1"/>
    <property type="molecule type" value="Genomic_DNA"/>
</dbReference>
<keyword evidence="8" id="KW-1185">Reference proteome</keyword>
<sequence>MSPRKYKCLTIAEKKKLIEKVEEGEKKSDVAKEFKIPLSTLSTIIKHKEKINAAQTAGVRKRTTKGEFPRLEESLVIWLRQCRGQKVSISGNLLKKKAKEFASTLSIKNFAASEGWLTNFKKRNGVVFKKVCGESGSVDNAVCLDWHCKLKTLIENYDARDIFNTDETGLFFKCLPDKTLTFKDEKCHGGKHSKERLTVLLAVNMDGSEKLKPLVIGKAMKPRCFKGVKSFPTDYRANKKAWMTTELFNNWLLTVNGDMKRQ</sequence>
<dbReference type="PROSITE" id="PS51253">
    <property type="entry name" value="HTH_CENPB"/>
    <property type="match status" value="1"/>
</dbReference>
<keyword evidence="3 4" id="KW-0539">Nucleus</keyword>
<evidence type="ECO:0000256" key="4">
    <source>
        <dbReference type="PROSITE-ProRule" id="PRU00320"/>
    </source>
</evidence>
<dbReference type="InterPro" id="IPR009057">
    <property type="entry name" value="Homeodomain-like_sf"/>
</dbReference>
<dbReference type="AlphaFoldDB" id="A0A8S1B1L7"/>
<keyword evidence="2 4" id="KW-0238">DNA-binding</keyword>
<name>A0A8S1B1L7_ARCPL</name>
<evidence type="ECO:0000313" key="7">
    <source>
        <dbReference type="EMBL" id="CAB3252783.1"/>
    </source>
</evidence>
<dbReference type="SUPFAM" id="SSF46689">
    <property type="entry name" value="Homeodomain-like"/>
    <property type="match status" value="2"/>
</dbReference>
<dbReference type="PANTHER" id="PTHR19303:SF73">
    <property type="entry name" value="PROTEIN PDC2"/>
    <property type="match status" value="1"/>
</dbReference>
<comment type="subcellular location">
    <subcellularLocation>
        <location evidence="1 4">Nucleus</location>
    </subcellularLocation>
</comment>
<feature type="domain" description="HTH CENPB-type" evidence="6">
    <location>
        <begin position="59"/>
        <end position="130"/>
    </location>
</feature>
<dbReference type="PROSITE" id="PS50960">
    <property type="entry name" value="HTH_PSQ"/>
    <property type="match status" value="1"/>
</dbReference>
<dbReference type="Pfam" id="PF03221">
    <property type="entry name" value="HTH_Tnp_Tc5"/>
    <property type="match status" value="1"/>
</dbReference>
<evidence type="ECO:0008006" key="9">
    <source>
        <dbReference type="Google" id="ProtNLM"/>
    </source>
</evidence>